<dbReference type="PROSITE" id="PS00624">
    <property type="entry name" value="GMC_OXRED_2"/>
    <property type="match status" value="1"/>
</dbReference>
<dbReference type="Proteomes" id="UP000028709">
    <property type="component" value="Unassembled WGS sequence"/>
</dbReference>
<evidence type="ECO:0000256" key="2">
    <source>
        <dbReference type="PIRSR" id="PIRSR000137-2"/>
    </source>
</evidence>
<protein>
    <submittedName>
        <fullName evidence="4">Choline dehydrogenase</fullName>
    </submittedName>
</protein>
<dbReference type="SUPFAM" id="SSF54373">
    <property type="entry name" value="FAD-linked reductases, C-terminal domain"/>
    <property type="match status" value="1"/>
</dbReference>
<dbReference type="Pfam" id="PF00732">
    <property type="entry name" value="GMC_oxred_N"/>
    <property type="match status" value="1"/>
</dbReference>
<dbReference type="InterPro" id="IPR036188">
    <property type="entry name" value="FAD/NAD-bd_sf"/>
</dbReference>
<accession>A0A086BJI5</accession>
<evidence type="ECO:0000259" key="3">
    <source>
        <dbReference type="PROSITE" id="PS00624"/>
    </source>
</evidence>
<keyword evidence="2" id="KW-0274">FAD</keyword>
<reference evidence="4 5" key="1">
    <citation type="submission" date="2014-07" db="EMBL/GenBank/DDBJ databases">
        <title>Genome of Chryseobacterium piperi CTM.</title>
        <authorList>
            <person name="Pipes S.E."/>
            <person name="Stropko S.J."/>
            <person name="Newman J.D."/>
        </authorList>
    </citation>
    <scope>NUCLEOTIDE SEQUENCE [LARGE SCALE GENOMIC DNA]</scope>
    <source>
        <strain evidence="4 5">CTM</strain>
    </source>
</reference>
<feature type="binding site" evidence="2">
    <location>
        <begin position="109"/>
        <end position="112"/>
    </location>
    <ligand>
        <name>FAD</name>
        <dbReference type="ChEBI" id="CHEBI:57692"/>
    </ligand>
</feature>
<dbReference type="OrthoDB" id="9785276at2"/>
<dbReference type="PANTHER" id="PTHR11552">
    <property type="entry name" value="GLUCOSE-METHANOL-CHOLINE GMC OXIDOREDUCTASE"/>
    <property type="match status" value="1"/>
</dbReference>
<dbReference type="Gene3D" id="3.30.560.10">
    <property type="entry name" value="Glucose Oxidase, domain 3"/>
    <property type="match status" value="1"/>
</dbReference>
<evidence type="ECO:0000256" key="1">
    <source>
        <dbReference type="ARBA" id="ARBA00010790"/>
    </source>
</evidence>
<dbReference type="STRING" id="558152.IQ37_07160"/>
<dbReference type="Pfam" id="PF05199">
    <property type="entry name" value="GMC_oxred_C"/>
    <property type="match status" value="1"/>
</dbReference>
<comment type="cofactor">
    <cofactor evidence="2">
        <name>FAD</name>
        <dbReference type="ChEBI" id="CHEBI:57692"/>
    </cofactor>
</comment>
<keyword evidence="5" id="KW-1185">Reference proteome</keyword>
<sequence>MEENNKSDQQTYDFIIVGSGAGGGPLAANLVEAGFHVLILEAGTDHSCAYYDIPIMQGRASEDEEMRWDFFVRHYSSDAVQEKDSKFIKNKGGVLYPRGATLGGSTATNAMVNVYPHNSDWDYLAKLTGDEDWNAEAMRKWYIRIENWQGPDADRQKPAVPTDGSRHGFDGWLKVSRANPELAGREPRFLDIINAMEEVSREKYHTPDDILLPNDPNDWRFISEGGEGMSFVPVAVGDGTRNGARERILSALHKHPERLTIRYGSLVKKIIFEGKRACGVEYLSGQHLYHADPKASEALQDPESFKAFARKEVIIAAGAFNTPQILKLSGIGPRKELESHGIEVLLDIPGVGENLQDRYEVGLVYQLKEDYSLFKDTTLDVPKDGEPGDPLFQEWNSTKGGPYSTNGSLAAFITKSSIAEGDPDVFILALPISFKGYYPGYSAESADLHDRLTFVVLKAHTKNKSGSVHLRSADPRERPQINFRYFEEGNDTEGKDMQGVVEGVEIAREIADRLDRIIKKELIPGNEIQGRVALSEFVHKEAWGHHASCTCKIGEDHDSMAVLDGDFCVRGIEGLRVVDASVFPKIPGFFIVSAVYMISERASDVIIRKYSSSK</sequence>
<comment type="similarity">
    <text evidence="1">Belongs to the GMC oxidoreductase family.</text>
</comment>
<evidence type="ECO:0000313" key="5">
    <source>
        <dbReference type="Proteomes" id="UP000028709"/>
    </source>
</evidence>
<proteinExistence type="inferred from homology"/>
<dbReference type="InterPro" id="IPR000172">
    <property type="entry name" value="GMC_OxRdtase_N"/>
</dbReference>
<comment type="caution">
    <text evidence="4">The sequence shown here is derived from an EMBL/GenBank/DDBJ whole genome shotgun (WGS) entry which is preliminary data.</text>
</comment>
<dbReference type="GO" id="GO:0016614">
    <property type="term" value="F:oxidoreductase activity, acting on CH-OH group of donors"/>
    <property type="evidence" value="ECO:0007669"/>
    <property type="project" value="InterPro"/>
</dbReference>
<dbReference type="Gene3D" id="3.50.50.60">
    <property type="entry name" value="FAD/NAD(P)-binding domain"/>
    <property type="match status" value="1"/>
</dbReference>
<dbReference type="PIRSF" id="PIRSF000137">
    <property type="entry name" value="Alcohol_oxidase"/>
    <property type="match status" value="1"/>
</dbReference>
<dbReference type="EMBL" id="JPRJ01000009">
    <property type="protein sequence ID" value="KFF29099.1"/>
    <property type="molecule type" value="Genomic_DNA"/>
</dbReference>
<dbReference type="InterPro" id="IPR012132">
    <property type="entry name" value="GMC_OxRdtase"/>
</dbReference>
<dbReference type="SUPFAM" id="SSF51905">
    <property type="entry name" value="FAD/NAD(P)-binding domain"/>
    <property type="match status" value="1"/>
</dbReference>
<gene>
    <name evidence="4" type="ORF">IQ37_07160</name>
</gene>
<dbReference type="KEGG" id="cpip:CJF12_06590"/>
<dbReference type="InterPro" id="IPR007867">
    <property type="entry name" value="GMC_OxRtase_C"/>
</dbReference>
<dbReference type="PANTHER" id="PTHR11552:SF213">
    <property type="entry name" value="DEHYDROGENASE, PUTATIVE-RELATED"/>
    <property type="match status" value="1"/>
</dbReference>
<name>A0A086BJI5_9FLAO</name>
<feature type="domain" description="Glucose-methanol-choline oxidoreductase N-terminal" evidence="3">
    <location>
        <begin position="318"/>
        <end position="332"/>
    </location>
</feature>
<dbReference type="RefSeq" id="WP_034683079.1">
    <property type="nucleotide sequence ID" value="NZ_CP023049.2"/>
</dbReference>
<dbReference type="eggNOG" id="COG2303">
    <property type="taxonomic scope" value="Bacteria"/>
</dbReference>
<keyword evidence="2" id="KW-0285">Flavoprotein</keyword>
<dbReference type="AlphaFoldDB" id="A0A086BJI5"/>
<organism evidence="4 5">
    <name type="scientific">Chryseobacterium piperi</name>
    <dbReference type="NCBI Taxonomy" id="558152"/>
    <lineage>
        <taxon>Bacteria</taxon>
        <taxon>Pseudomonadati</taxon>
        <taxon>Bacteroidota</taxon>
        <taxon>Flavobacteriia</taxon>
        <taxon>Flavobacteriales</taxon>
        <taxon>Weeksellaceae</taxon>
        <taxon>Chryseobacterium group</taxon>
        <taxon>Chryseobacterium</taxon>
    </lineage>
</organism>
<evidence type="ECO:0000313" key="4">
    <source>
        <dbReference type="EMBL" id="KFF29099.1"/>
    </source>
</evidence>
<feature type="binding site" evidence="2">
    <location>
        <position position="267"/>
    </location>
    <ligand>
        <name>FAD</name>
        <dbReference type="ChEBI" id="CHEBI:57692"/>
    </ligand>
</feature>
<dbReference type="GO" id="GO:0050660">
    <property type="term" value="F:flavin adenine dinucleotide binding"/>
    <property type="evidence" value="ECO:0007669"/>
    <property type="project" value="InterPro"/>
</dbReference>